<reference evidence="2 3" key="1">
    <citation type="submission" date="2018-06" db="EMBL/GenBank/DDBJ databases">
        <title>Genomic Encyclopedia of Archaeal and Bacterial Type Strains, Phase II (KMG-II): from individual species to whole genera.</title>
        <authorList>
            <person name="Goeker M."/>
        </authorList>
    </citation>
    <scope>NUCLEOTIDE SEQUENCE [LARGE SCALE GENOMIC DNA]</scope>
    <source>
        <strain evidence="2 3">DSM 29821</strain>
    </source>
</reference>
<dbReference type="AlphaFoldDB" id="A0A327VIY1"/>
<dbReference type="Pfam" id="PF00296">
    <property type="entry name" value="Bac_luciferase"/>
    <property type="match status" value="1"/>
</dbReference>
<evidence type="ECO:0000313" key="2">
    <source>
        <dbReference type="EMBL" id="RAJ74056.1"/>
    </source>
</evidence>
<dbReference type="Gene3D" id="3.20.20.30">
    <property type="entry name" value="Luciferase-like domain"/>
    <property type="match status" value="1"/>
</dbReference>
<evidence type="ECO:0000313" key="3">
    <source>
        <dbReference type="Proteomes" id="UP000249819"/>
    </source>
</evidence>
<feature type="domain" description="Luciferase-like" evidence="1">
    <location>
        <begin position="4"/>
        <end position="246"/>
    </location>
</feature>
<organism evidence="2 3">
    <name type="scientific">Chitinophaga dinghuensis</name>
    <dbReference type="NCBI Taxonomy" id="1539050"/>
    <lineage>
        <taxon>Bacteria</taxon>
        <taxon>Pseudomonadati</taxon>
        <taxon>Bacteroidota</taxon>
        <taxon>Chitinophagia</taxon>
        <taxon>Chitinophagales</taxon>
        <taxon>Chitinophagaceae</taxon>
        <taxon>Chitinophaga</taxon>
    </lineage>
</organism>
<dbReference type="GO" id="GO:0005829">
    <property type="term" value="C:cytosol"/>
    <property type="evidence" value="ECO:0007669"/>
    <property type="project" value="TreeGrafter"/>
</dbReference>
<accession>A0A327VIY1</accession>
<sequence>MAVKLGLLDFGRRTTTLSSMGKVLDVIDYAEKADEMGFSRYWISEHHNYSNMDAWSSPLMMVPILLQSTSKIKIGVGGVLLNYYSPYEIALHFKLMENLFPGRLDLGIANGTPPVQVGKFMLHRKRNNIPDMMAEKMKSLHQFFNQEERMVEKYQVIIPPYKGQVPDTFMLGSSFRHTATAIEYRMNYARSMFHSTKPVEYEKDTIARYKEDYYNAHGCLPQVIVSFSGVCRKTEEEARHLAETASTGNFVNSFIGSLPQFEDRINQYREAFGVDEFMFFDLLLDNTARIESLYYLQSIIK</sequence>
<comment type="caution">
    <text evidence="2">The sequence shown here is derived from an EMBL/GenBank/DDBJ whole genome shotgun (WGS) entry which is preliminary data.</text>
</comment>
<dbReference type="GO" id="GO:0016705">
    <property type="term" value="F:oxidoreductase activity, acting on paired donors, with incorporation or reduction of molecular oxygen"/>
    <property type="evidence" value="ECO:0007669"/>
    <property type="project" value="InterPro"/>
</dbReference>
<dbReference type="SUPFAM" id="SSF51679">
    <property type="entry name" value="Bacterial luciferase-like"/>
    <property type="match status" value="1"/>
</dbReference>
<dbReference type="OrthoDB" id="9780518at2"/>
<dbReference type="Proteomes" id="UP000249819">
    <property type="component" value="Unassembled WGS sequence"/>
</dbReference>
<dbReference type="RefSeq" id="WP_111595278.1">
    <property type="nucleotide sequence ID" value="NZ_QLMA01000011.1"/>
</dbReference>
<keyword evidence="3" id="KW-1185">Reference proteome</keyword>
<proteinExistence type="predicted"/>
<dbReference type="InterPro" id="IPR036661">
    <property type="entry name" value="Luciferase-like_sf"/>
</dbReference>
<dbReference type="PANTHER" id="PTHR30137">
    <property type="entry name" value="LUCIFERASE-LIKE MONOOXYGENASE"/>
    <property type="match status" value="1"/>
</dbReference>
<dbReference type="EMBL" id="QLMA01000011">
    <property type="protein sequence ID" value="RAJ74056.1"/>
    <property type="molecule type" value="Genomic_DNA"/>
</dbReference>
<dbReference type="PANTHER" id="PTHR30137:SF15">
    <property type="entry name" value="BLL6902 PROTEIN"/>
    <property type="match status" value="1"/>
</dbReference>
<protein>
    <submittedName>
        <fullName evidence="2">Luciferase family oxidoreductase group 1</fullName>
    </submittedName>
</protein>
<name>A0A327VIY1_9BACT</name>
<evidence type="ECO:0000259" key="1">
    <source>
        <dbReference type="Pfam" id="PF00296"/>
    </source>
</evidence>
<dbReference type="InterPro" id="IPR050766">
    <property type="entry name" value="Bact_Lucif_Oxidored"/>
</dbReference>
<dbReference type="InterPro" id="IPR011251">
    <property type="entry name" value="Luciferase-like_dom"/>
</dbReference>
<gene>
    <name evidence="2" type="ORF">CLV59_111176</name>
</gene>